<reference evidence="1 2" key="1">
    <citation type="submission" date="2020-07" db="EMBL/GenBank/DDBJ databases">
        <title>Draft genome and description of Microvirga mediterraneensis Marseille-Q2068 sp. nov.</title>
        <authorList>
            <person name="Boxberger M."/>
        </authorList>
    </citation>
    <scope>NUCLEOTIDE SEQUENCE [LARGE SCALE GENOMIC DNA]</scope>
    <source>
        <strain evidence="1 2">Marseille-Q2068</strain>
    </source>
</reference>
<name>A0A838BWZ5_9HYPH</name>
<dbReference type="InterPro" id="IPR049302">
    <property type="entry name" value="Gp10-like"/>
</dbReference>
<dbReference type="EMBL" id="JACDXJ010000004">
    <property type="protein sequence ID" value="MBA1159385.1"/>
    <property type="molecule type" value="Genomic_DNA"/>
</dbReference>
<sequence>MAELVSMKLSDADRKAREREMLASPSYEGEQYPWGLSLNLDNDTMKRLNLKGLTAGQELSLVAVVKVTSATTSSYDDGKEHASASLQITDMALEMPSAKRSLADALYNKGE</sequence>
<dbReference type="RefSeq" id="WP_181054973.1">
    <property type="nucleotide sequence ID" value="NZ_JACDXJ010000004.1"/>
</dbReference>
<keyword evidence="2" id="KW-1185">Reference proteome</keyword>
<proteinExistence type="predicted"/>
<evidence type="ECO:0000313" key="1">
    <source>
        <dbReference type="EMBL" id="MBA1159385.1"/>
    </source>
</evidence>
<protein>
    <submittedName>
        <fullName evidence="1">Uncharacterized protein</fullName>
    </submittedName>
</protein>
<organism evidence="1 2">
    <name type="scientific">Microvirga mediterraneensis</name>
    <dbReference type="NCBI Taxonomy" id="2754695"/>
    <lineage>
        <taxon>Bacteria</taxon>
        <taxon>Pseudomonadati</taxon>
        <taxon>Pseudomonadota</taxon>
        <taxon>Alphaproteobacteria</taxon>
        <taxon>Hyphomicrobiales</taxon>
        <taxon>Methylobacteriaceae</taxon>
        <taxon>Microvirga</taxon>
    </lineage>
</organism>
<accession>A0A838BWZ5</accession>
<gene>
    <name evidence="1" type="ORF">H0S73_25235</name>
</gene>
<evidence type="ECO:0000313" key="2">
    <source>
        <dbReference type="Proteomes" id="UP000572984"/>
    </source>
</evidence>
<dbReference type="Proteomes" id="UP000572984">
    <property type="component" value="Unassembled WGS sequence"/>
</dbReference>
<dbReference type="Pfam" id="PF21628">
    <property type="entry name" value="Gp10-like"/>
    <property type="match status" value="1"/>
</dbReference>
<dbReference type="AlphaFoldDB" id="A0A838BWZ5"/>
<comment type="caution">
    <text evidence="1">The sequence shown here is derived from an EMBL/GenBank/DDBJ whole genome shotgun (WGS) entry which is preliminary data.</text>
</comment>